<dbReference type="AlphaFoldDB" id="A0A4R6TA42"/>
<dbReference type="Proteomes" id="UP000295390">
    <property type="component" value="Unassembled WGS sequence"/>
</dbReference>
<evidence type="ECO:0000313" key="2">
    <source>
        <dbReference type="EMBL" id="TDQ23746.1"/>
    </source>
</evidence>
<organism evidence="2 3">
    <name type="scientific">Tenacibaculum caenipelagi</name>
    <dbReference type="NCBI Taxonomy" id="1325435"/>
    <lineage>
        <taxon>Bacteria</taxon>
        <taxon>Pseudomonadati</taxon>
        <taxon>Bacteroidota</taxon>
        <taxon>Flavobacteriia</taxon>
        <taxon>Flavobacteriales</taxon>
        <taxon>Flavobacteriaceae</taxon>
        <taxon>Tenacibaculum</taxon>
    </lineage>
</organism>
<accession>A0A4R6TA42</accession>
<gene>
    <name evidence="2" type="ORF">DFQ07_2274</name>
</gene>
<dbReference type="InterPro" id="IPR046235">
    <property type="entry name" value="DUF6268"/>
</dbReference>
<evidence type="ECO:0000313" key="3">
    <source>
        <dbReference type="Proteomes" id="UP000295390"/>
    </source>
</evidence>
<keyword evidence="3" id="KW-1185">Reference proteome</keyword>
<dbReference type="OrthoDB" id="1452157at2"/>
<evidence type="ECO:0000259" key="1">
    <source>
        <dbReference type="Pfam" id="PF19783"/>
    </source>
</evidence>
<protein>
    <recommendedName>
        <fullName evidence="1">DUF6268 domain-containing protein</fullName>
    </recommendedName>
</protein>
<sequence length="304" mass="34998">MFRKKIAIIAVFLLGKTYGQVTGDVFVLNRDRDLFYVHYTPDISDNSSFDYQRLSGKLGFAPILFNKLAFYNTIGMDYHSIKHGENKPLFLRKNEDYYNVNYSLLAKYRITRKWSVNALIMPHLIGSFNDDIKSDDFKINGILFAEKRFNTKNRNTYYILSFGVGYLTLSGETMINPVVNIMGNINNKVSFAVGLPSTYVKYDFNNKHSVKLVGDLNDFTVRMDKPILPTIPEGTNVKRSVFTTASVGIEYNYWLTKTIGVMVRGTRLVFEKYEFQDSEDEYLFGFDVPSKSYLSVGVKINPFR</sequence>
<name>A0A4R6TA42_9FLAO</name>
<dbReference type="EMBL" id="SNYH01000005">
    <property type="protein sequence ID" value="TDQ23746.1"/>
    <property type="molecule type" value="Genomic_DNA"/>
</dbReference>
<dbReference type="Pfam" id="PF19783">
    <property type="entry name" value="DUF6268"/>
    <property type="match status" value="1"/>
</dbReference>
<proteinExistence type="predicted"/>
<dbReference type="RefSeq" id="WP_133536839.1">
    <property type="nucleotide sequence ID" value="NZ_SNYH01000005.1"/>
</dbReference>
<feature type="domain" description="DUF6268" evidence="1">
    <location>
        <begin position="95"/>
        <end position="300"/>
    </location>
</feature>
<comment type="caution">
    <text evidence="2">The sequence shown here is derived from an EMBL/GenBank/DDBJ whole genome shotgun (WGS) entry which is preliminary data.</text>
</comment>
<reference evidence="2 3" key="1">
    <citation type="submission" date="2019-03" db="EMBL/GenBank/DDBJ databases">
        <title>Genomic Encyclopedia of Type Strains, Phase III (KMG-III): the genomes of soil and plant-associated and newly described type strains.</title>
        <authorList>
            <person name="Whitman W."/>
        </authorList>
    </citation>
    <scope>NUCLEOTIDE SEQUENCE [LARGE SCALE GENOMIC DNA]</scope>
    <source>
        <strain evidence="2 3">CECT 8283</strain>
    </source>
</reference>